<dbReference type="SUPFAM" id="SSF54593">
    <property type="entry name" value="Glyoxalase/Bleomycin resistance protein/Dihydroxybiphenyl dioxygenase"/>
    <property type="match status" value="1"/>
</dbReference>
<dbReference type="PROSITE" id="PS51819">
    <property type="entry name" value="VOC"/>
    <property type="match status" value="1"/>
</dbReference>
<dbReference type="Pfam" id="PF00903">
    <property type="entry name" value="Glyoxalase"/>
    <property type="match status" value="1"/>
</dbReference>
<comment type="caution">
    <text evidence="2">The sequence shown here is derived from an EMBL/GenBank/DDBJ whole genome shotgun (WGS) entry which is preliminary data.</text>
</comment>
<dbReference type="EMBL" id="QEOB01000012">
    <property type="protein sequence ID" value="PVX80011.1"/>
    <property type="molecule type" value="Genomic_DNA"/>
</dbReference>
<accession>A0ABX5KHU1</accession>
<name>A0ABX5KHU1_9BURK</name>
<evidence type="ECO:0000313" key="3">
    <source>
        <dbReference type="Proteomes" id="UP000245712"/>
    </source>
</evidence>
<reference evidence="2 3" key="1">
    <citation type="submission" date="2018-05" db="EMBL/GenBank/DDBJ databases">
        <title>Genomic Encyclopedia of Type Strains, Phase IV (KMG-V): Genome sequencing to study the core and pangenomes of soil and plant-associated prokaryotes.</title>
        <authorList>
            <person name="Whitman W."/>
        </authorList>
    </citation>
    <scope>NUCLEOTIDE SEQUENCE [LARGE SCALE GENOMIC DNA]</scope>
    <source>
        <strain evidence="2 3">SCZa-39</strain>
    </source>
</reference>
<gene>
    <name evidence="2" type="ORF">C7402_112198</name>
</gene>
<dbReference type="InterPro" id="IPR029068">
    <property type="entry name" value="Glyas_Bleomycin-R_OHBP_Dase"/>
</dbReference>
<organism evidence="2 3">
    <name type="scientific">Paraburkholderia unamae</name>
    <dbReference type="NCBI Taxonomy" id="219649"/>
    <lineage>
        <taxon>Bacteria</taxon>
        <taxon>Pseudomonadati</taxon>
        <taxon>Pseudomonadota</taxon>
        <taxon>Betaproteobacteria</taxon>
        <taxon>Burkholderiales</taxon>
        <taxon>Burkholderiaceae</taxon>
        <taxon>Paraburkholderia</taxon>
    </lineage>
</organism>
<dbReference type="InterPro" id="IPR004360">
    <property type="entry name" value="Glyas_Fos-R_dOase_dom"/>
</dbReference>
<dbReference type="Gene3D" id="3.10.180.10">
    <property type="entry name" value="2,3-Dihydroxybiphenyl 1,2-Dioxygenase, domain 1"/>
    <property type="match status" value="1"/>
</dbReference>
<evidence type="ECO:0000259" key="1">
    <source>
        <dbReference type="PROSITE" id="PS51819"/>
    </source>
</evidence>
<feature type="domain" description="VOC" evidence="1">
    <location>
        <begin position="5"/>
        <end position="134"/>
    </location>
</feature>
<evidence type="ECO:0000313" key="2">
    <source>
        <dbReference type="EMBL" id="PVX80011.1"/>
    </source>
</evidence>
<protein>
    <recommendedName>
        <fullName evidence="1">VOC domain-containing protein</fullName>
    </recommendedName>
</protein>
<dbReference type="RefSeq" id="WP_116612548.1">
    <property type="nucleotide sequence ID" value="NZ_CAJZAT010000193.1"/>
</dbReference>
<keyword evidence="3" id="KW-1185">Reference proteome</keyword>
<dbReference type="Proteomes" id="UP000245712">
    <property type="component" value="Unassembled WGS sequence"/>
</dbReference>
<proteinExistence type="predicted"/>
<sequence>MEIKCIAGFAVITKQPDASASLYQEKLGLPLERFDASPDYRFMDKFPGANHFGVWPLNMAAQSCFGQDAWPTAIPEPTATIEFELADAKAVESAVQEMKVKGQVFIHEARTEPWGQTVARFISPEGVLVGLSFAPWLHEPKA</sequence>
<dbReference type="InterPro" id="IPR037523">
    <property type="entry name" value="VOC_core"/>
</dbReference>